<protein>
    <recommendedName>
        <fullName evidence="1">Rv3660c-like CheY-like N-terminal domain-containing protein</fullName>
    </recommendedName>
</protein>
<organism evidence="2 3">
    <name type="scientific">Streptomyces flavofungini</name>
    <dbReference type="NCBI Taxonomy" id="68200"/>
    <lineage>
        <taxon>Bacteria</taxon>
        <taxon>Bacillati</taxon>
        <taxon>Actinomycetota</taxon>
        <taxon>Actinomycetes</taxon>
        <taxon>Kitasatosporales</taxon>
        <taxon>Streptomycetaceae</taxon>
        <taxon>Streptomyces</taxon>
    </lineage>
</organism>
<dbReference type="EMBL" id="JAEKOZ010000036">
    <property type="protein sequence ID" value="MBJ3812313.1"/>
    <property type="molecule type" value="Genomic_DNA"/>
</dbReference>
<dbReference type="RefSeq" id="WP_190120360.1">
    <property type="nucleotide sequence ID" value="NZ_BMVR01000023.1"/>
</dbReference>
<dbReference type="Proteomes" id="UP000634780">
    <property type="component" value="Unassembled WGS sequence"/>
</dbReference>
<reference evidence="2 3" key="1">
    <citation type="submission" date="2020-12" db="EMBL/GenBank/DDBJ databases">
        <title>Streptomyces typhae sp. nov., a novel endophytic actinomycete isolated from the root of cattail pollen (Typha angustifolia L.).</title>
        <authorList>
            <person name="Peng C."/>
            <person name="Liu C."/>
        </authorList>
    </citation>
    <scope>NUCLEOTIDE SEQUENCE [LARGE SCALE GENOMIC DNA]</scope>
    <source>
        <strain evidence="2 3">JCM 4753</strain>
    </source>
</reference>
<sequence>MSDVLLITDRSDPDPAGLQSCMVPVRLSPTASFTTEEYLSAPLVLLDDRSFRAFTTRHPPRRCGLIVIRAALDDATVYHRAAGIGAEAVLTAEQAPSWLLLRLHEATECRYVDWGLLLEDRPDPPTAVG</sequence>
<keyword evidence="3" id="KW-1185">Reference proteome</keyword>
<evidence type="ECO:0000313" key="2">
    <source>
        <dbReference type="EMBL" id="MBJ3812313.1"/>
    </source>
</evidence>
<accession>A0ABS0XGF7</accession>
<evidence type="ECO:0000313" key="3">
    <source>
        <dbReference type="Proteomes" id="UP000634780"/>
    </source>
</evidence>
<comment type="caution">
    <text evidence="2">The sequence shown here is derived from an EMBL/GenBank/DDBJ whole genome shotgun (WGS) entry which is preliminary data.</text>
</comment>
<proteinExistence type="predicted"/>
<name>A0ABS0XGF7_9ACTN</name>
<feature type="domain" description="Rv3660c-like CheY-like N-terminal" evidence="1">
    <location>
        <begin position="26"/>
        <end position="108"/>
    </location>
</feature>
<evidence type="ECO:0000259" key="1">
    <source>
        <dbReference type="Pfam" id="PF26563"/>
    </source>
</evidence>
<dbReference type="InterPro" id="IPR059050">
    <property type="entry name" value="Rv3660c_N"/>
</dbReference>
<gene>
    <name evidence="2" type="ORF">JGB26_35405</name>
</gene>
<dbReference type="Pfam" id="PF26563">
    <property type="entry name" value="Rv3660c_N"/>
    <property type="match status" value="1"/>
</dbReference>